<comment type="caution">
    <text evidence="6">The sequence shown here is derived from an EMBL/GenBank/DDBJ whole genome shotgun (WGS) entry which is preliminary data.</text>
</comment>
<dbReference type="PANTHER" id="PTHR10693:SF29">
    <property type="entry name" value="GB|AAD20086.1"/>
    <property type="match status" value="1"/>
</dbReference>
<evidence type="ECO:0000259" key="5">
    <source>
        <dbReference type="PROSITE" id="PS50177"/>
    </source>
</evidence>
<dbReference type="InterPro" id="IPR032710">
    <property type="entry name" value="NTF2-like_dom_sf"/>
</dbReference>
<evidence type="ECO:0000313" key="7">
    <source>
        <dbReference type="Proteomes" id="UP000826271"/>
    </source>
</evidence>
<evidence type="ECO:0000313" key="6">
    <source>
        <dbReference type="EMBL" id="KAG8370842.1"/>
    </source>
</evidence>
<dbReference type="GO" id="GO:0005829">
    <property type="term" value="C:cytosol"/>
    <property type="evidence" value="ECO:0007669"/>
    <property type="project" value="TreeGrafter"/>
</dbReference>
<proteinExistence type="predicted"/>
<keyword evidence="1 2" id="KW-0694">RNA-binding</keyword>
<dbReference type="InterPro" id="IPR002075">
    <property type="entry name" value="NTF2_dom"/>
</dbReference>
<feature type="domain" description="NTF2" evidence="5">
    <location>
        <begin position="14"/>
        <end position="128"/>
    </location>
</feature>
<feature type="compositionally biased region" description="Acidic residues" evidence="3">
    <location>
        <begin position="436"/>
        <end position="445"/>
    </location>
</feature>
<dbReference type="InterPro" id="IPR012677">
    <property type="entry name" value="Nucleotide-bd_a/b_plait_sf"/>
</dbReference>
<dbReference type="PANTHER" id="PTHR10693">
    <property type="entry name" value="RAS GTPASE-ACTIVATING PROTEIN-BINDING PROTEIN"/>
    <property type="match status" value="1"/>
</dbReference>
<dbReference type="InterPro" id="IPR039539">
    <property type="entry name" value="Ras_GTPase_bind_prot"/>
</dbReference>
<sequence>MANQYAAGVTATQVGSYFVQQYYQVFQQQREYVHQFYNSSSSMIRVDGEINNSAMDMVQIHELITSLNFTGIEIKTINALDSWNGGLLVVVSGSVKSRDFSGWRKFVQSFFLAPQEKGFFVLNDMFHFVDEEVAHQSSAPAAQEHNVDYQTTISTHLPDPPDVCSDEIFGSCCTFYMEAFTFLDLKVSAYALEEEAAEYVNSVYIKGDEPVQEYNYQDNHQPEYESEPEPELQPKPEGDRLEEESHVEESSAWLQSTVTAVQEPQFYAEEPIGEPEKLTYASILRAKGRSTPSRSSQPAFTQIMPPAADDWNHVSQPVQKQSAPTLPNSDVEAIDEALSLEEGESKSVYVRNLPSSVTSNDILLEFKNFGKIKHDGVFLKNRMDTGVCYAFVEFEDVQSVRNAIEASPIQLAGRQVYIEERRPNAGGASRGGSWNDGEDEAEEGVVEGLTEGEVGKTAVTTDLEPMVAEACNFHKTIMGRLTAYASCPVFSF</sequence>
<dbReference type="InterPro" id="IPR035979">
    <property type="entry name" value="RBD_domain_sf"/>
</dbReference>
<evidence type="ECO:0000256" key="2">
    <source>
        <dbReference type="PROSITE-ProRule" id="PRU00176"/>
    </source>
</evidence>
<feature type="region of interest" description="Disordered" evidence="3">
    <location>
        <begin position="422"/>
        <end position="451"/>
    </location>
</feature>
<organism evidence="6 7">
    <name type="scientific">Buddleja alternifolia</name>
    <dbReference type="NCBI Taxonomy" id="168488"/>
    <lineage>
        <taxon>Eukaryota</taxon>
        <taxon>Viridiplantae</taxon>
        <taxon>Streptophyta</taxon>
        <taxon>Embryophyta</taxon>
        <taxon>Tracheophyta</taxon>
        <taxon>Spermatophyta</taxon>
        <taxon>Magnoliopsida</taxon>
        <taxon>eudicotyledons</taxon>
        <taxon>Gunneridae</taxon>
        <taxon>Pentapetalae</taxon>
        <taxon>asterids</taxon>
        <taxon>lamiids</taxon>
        <taxon>Lamiales</taxon>
        <taxon>Scrophulariaceae</taxon>
        <taxon>Buddlejeae</taxon>
        <taxon>Buddleja</taxon>
    </lineage>
</organism>
<dbReference type="Proteomes" id="UP000826271">
    <property type="component" value="Unassembled WGS sequence"/>
</dbReference>
<evidence type="ECO:0000259" key="4">
    <source>
        <dbReference type="PROSITE" id="PS50102"/>
    </source>
</evidence>
<dbReference type="SUPFAM" id="SSF54427">
    <property type="entry name" value="NTF2-like"/>
    <property type="match status" value="1"/>
</dbReference>
<dbReference type="FunFam" id="3.10.450.50:FF:000003">
    <property type="entry name" value="Nuclear transport factor 2 family protein"/>
    <property type="match status" value="1"/>
</dbReference>
<dbReference type="InterPro" id="IPR000504">
    <property type="entry name" value="RRM_dom"/>
</dbReference>
<dbReference type="SUPFAM" id="SSF54928">
    <property type="entry name" value="RNA-binding domain, RBD"/>
    <property type="match status" value="1"/>
</dbReference>
<dbReference type="GO" id="GO:1990904">
    <property type="term" value="C:ribonucleoprotein complex"/>
    <property type="evidence" value="ECO:0007669"/>
    <property type="project" value="TreeGrafter"/>
</dbReference>
<feature type="region of interest" description="Disordered" evidence="3">
    <location>
        <begin position="219"/>
        <end position="253"/>
    </location>
</feature>
<protein>
    <recommendedName>
        <fullName evidence="8">G3BP-like protein</fullName>
    </recommendedName>
</protein>
<dbReference type="PROSITE" id="PS50177">
    <property type="entry name" value="NTF2_DOMAIN"/>
    <property type="match status" value="1"/>
</dbReference>
<evidence type="ECO:0000256" key="3">
    <source>
        <dbReference type="SAM" id="MobiDB-lite"/>
    </source>
</evidence>
<dbReference type="CDD" id="cd00590">
    <property type="entry name" value="RRM_SF"/>
    <property type="match status" value="1"/>
</dbReference>
<keyword evidence="7" id="KW-1185">Reference proteome</keyword>
<feature type="compositionally biased region" description="Basic and acidic residues" evidence="3">
    <location>
        <begin position="232"/>
        <end position="249"/>
    </location>
</feature>
<dbReference type="Gene3D" id="3.30.70.330">
    <property type="match status" value="1"/>
</dbReference>
<dbReference type="GO" id="GO:0003729">
    <property type="term" value="F:mRNA binding"/>
    <property type="evidence" value="ECO:0007669"/>
    <property type="project" value="TreeGrafter"/>
</dbReference>
<dbReference type="CDD" id="cd00780">
    <property type="entry name" value="NTF2"/>
    <property type="match status" value="1"/>
</dbReference>
<feature type="domain" description="RRM" evidence="4">
    <location>
        <begin position="346"/>
        <end position="423"/>
    </location>
</feature>
<dbReference type="PROSITE" id="PS50102">
    <property type="entry name" value="RRM"/>
    <property type="match status" value="1"/>
</dbReference>
<dbReference type="AlphaFoldDB" id="A0AAV6WQX4"/>
<accession>A0AAV6WQX4</accession>
<dbReference type="SMART" id="SM00360">
    <property type="entry name" value="RRM"/>
    <property type="match status" value="1"/>
</dbReference>
<dbReference type="Gene3D" id="3.10.450.50">
    <property type="match status" value="1"/>
</dbReference>
<evidence type="ECO:0000256" key="1">
    <source>
        <dbReference type="ARBA" id="ARBA00022884"/>
    </source>
</evidence>
<reference evidence="6" key="1">
    <citation type="submission" date="2019-10" db="EMBL/GenBank/DDBJ databases">
        <authorList>
            <person name="Zhang R."/>
            <person name="Pan Y."/>
            <person name="Wang J."/>
            <person name="Ma R."/>
            <person name="Yu S."/>
        </authorList>
    </citation>
    <scope>NUCLEOTIDE SEQUENCE</scope>
    <source>
        <strain evidence="6">LA-IB0</strain>
        <tissue evidence="6">Leaf</tissue>
    </source>
</reference>
<evidence type="ECO:0008006" key="8">
    <source>
        <dbReference type="Google" id="ProtNLM"/>
    </source>
</evidence>
<gene>
    <name evidence="6" type="ORF">BUALT_Bualt13G0025400</name>
</gene>
<dbReference type="Pfam" id="PF02136">
    <property type="entry name" value="NTF2"/>
    <property type="match status" value="1"/>
</dbReference>
<dbReference type="InterPro" id="IPR018222">
    <property type="entry name" value="Nuclear_transport_factor_2_euk"/>
</dbReference>
<dbReference type="EMBL" id="WHWC01000013">
    <property type="protein sequence ID" value="KAG8370842.1"/>
    <property type="molecule type" value="Genomic_DNA"/>
</dbReference>
<dbReference type="Pfam" id="PF00076">
    <property type="entry name" value="RRM_1"/>
    <property type="match status" value="1"/>
</dbReference>
<name>A0AAV6WQX4_9LAMI</name>